<dbReference type="PANTHER" id="PTHR35372:SF2">
    <property type="entry name" value="SF3 HELICASE DOMAIN-CONTAINING PROTEIN"/>
    <property type="match status" value="1"/>
</dbReference>
<dbReference type="InterPro" id="IPR014818">
    <property type="entry name" value="Phage/plasmid_primase_P4_C"/>
</dbReference>
<reference evidence="7" key="4">
    <citation type="submission" date="2022-03" db="EMBL/GenBank/DDBJ databases">
        <title>Complete Genome Sequence of Staphylococcus edaphicus strain CCM 8731.</title>
        <authorList>
            <person name="Rimmer C.O."/>
            <person name="Thomas J.C."/>
        </authorList>
    </citation>
    <scope>NUCLEOTIDE SEQUENCE</scope>
    <source>
        <strain evidence="7">CCM 8731</strain>
    </source>
</reference>
<evidence type="ECO:0000256" key="2">
    <source>
        <dbReference type="ARBA" id="ARBA00022801"/>
    </source>
</evidence>
<keyword evidence="4" id="KW-0067">ATP-binding</keyword>
<reference evidence="8" key="2">
    <citation type="submission" date="2017-10" db="EMBL/GenBank/DDBJ databases">
        <title>Staphylococcus edaphicus sp. nov., isolated in Antarctica, harbouring mecC gene and genomic islands essential in adaptation to extreme environment.</title>
        <authorList>
            <person name="Pantucek R."/>
            <person name="Sedlacek I."/>
            <person name="Indrakova A."/>
            <person name="Vrbovska V."/>
            <person name="Maslanova I."/>
            <person name="Kovarovic V."/>
            <person name="Svec P."/>
            <person name="Kralova S."/>
            <person name="Kristofova L."/>
            <person name="Keklakova J."/>
            <person name="Petras P."/>
            <person name="Doskar J."/>
        </authorList>
    </citation>
    <scope>NUCLEOTIDE SEQUENCE [LARGE SCALE GENOMIC DNA]</scope>
    <source>
        <strain evidence="8">CCM 5085</strain>
    </source>
</reference>
<dbReference type="GO" id="GO:0016787">
    <property type="term" value="F:hydrolase activity"/>
    <property type="evidence" value="ECO:0007669"/>
    <property type="project" value="UniProtKB-KW"/>
</dbReference>
<proteinExistence type="predicted"/>
<dbReference type="InterPro" id="IPR051620">
    <property type="entry name" value="ORF904-like_C"/>
</dbReference>
<dbReference type="Pfam" id="PF22763">
    <property type="entry name" value="NrS1-1_pol-like_HBD"/>
    <property type="match status" value="1"/>
</dbReference>
<protein>
    <submittedName>
        <fullName evidence="6">DNA primase</fullName>
    </submittedName>
    <submittedName>
        <fullName evidence="7">Phage/plasmid primase, P4 family</fullName>
    </submittedName>
</protein>
<evidence type="ECO:0000313" key="7">
    <source>
        <dbReference type="EMBL" id="UQW81399.1"/>
    </source>
</evidence>
<dbReference type="Pfam" id="PF19263">
    <property type="entry name" value="DUF5906"/>
    <property type="match status" value="1"/>
</dbReference>
<dbReference type="EMBL" id="CP093217">
    <property type="protein sequence ID" value="UQW81399.1"/>
    <property type="molecule type" value="Genomic_DNA"/>
</dbReference>
<organism evidence="6 8">
    <name type="scientific">Staphylococcus edaphicus</name>
    <dbReference type="NCBI Taxonomy" id="1955013"/>
    <lineage>
        <taxon>Bacteria</taxon>
        <taxon>Bacillati</taxon>
        <taxon>Bacillota</taxon>
        <taxon>Bacilli</taxon>
        <taxon>Bacillales</taxon>
        <taxon>Staphylococcaceae</taxon>
        <taxon>Staphylococcus</taxon>
    </lineage>
</organism>
<gene>
    <name evidence="6" type="ORF">BTJ66_11735</name>
    <name evidence="7" type="ORF">MNY58_12710</name>
</gene>
<dbReference type="Gene3D" id="3.40.50.300">
    <property type="entry name" value="P-loop containing nucleotide triphosphate hydrolases"/>
    <property type="match status" value="1"/>
</dbReference>
<dbReference type="InterPro" id="IPR006500">
    <property type="entry name" value="Helicase_put_C_phage/plasmid"/>
</dbReference>
<evidence type="ECO:0000256" key="3">
    <source>
        <dbReference type="ARBA" id="ARBA00022806"/>
    </source>
</evidence>
<dbReference type="SMART" id="SM00885">
    <property type="entry name" value="D5_N"/>
    <property type="match status" value="1"/>
</dbReference>
<dbReference type="Proteomes" id="UP000223828">
    <property type="component" value="Unassembled WGS sequence"/>
</dbReference>
<keyword evidence="2" id="KW-0378">Hydrolase</keyword>
<evidence type="ECO:0000256" key="4">
    <source>
        <dbReference type="ARBA" id="ARBA00022840"/>
    </source>
</evidence>
<dbReference type="RefSeq" id="WP_099091133.1">
    <property type="nucleotide sequence ID" value="NZ_CP093217.1"/>
</dbReference>
<evidence type="ECO:0000313" key="6">
    <source>
        <dbReference type="EMBL" id="PHK48783.1"/>
    </source>
</evidence>
<keyword evidence="3" id="KW-0347">Helicase</keyword>
<dbReference type="InterPro" id="IPR045455">
    <property type="entry name" value="NrS-1_pol-like_helicase"/>
</dbReference>
<dbReference type="GO" id="GO:0004386">
    <property type="term" value="F:helicase activity"/>
    <property type="evidence" value="ECO:0007669"/>
    <property type="project" value="UniProtKB-KW"/>
</dbReference>
<keyword evidence="1" id="KW-0547">Nucleotide-binding</keyword>
<dbReference type="Pfam" id="PF08706">
    <property type="entry name" value="D5_N"/>
    <property type="match status" value="1"/>
</dbReference>
<dbReference type="EMBL" id="MRZN01000024">
    <property type="protein sequence ID" value="PHK48783.1"/>
    <property type="molecule type" value="Genomic_DNA"/>
</dbReference>
<sequence length="796" mass="92376">MAIKSLEKVLDVNEEEIPEELKQLSSWVMWCTKWLTKQQAYSKVPFSTNGYGAKTDNSKTWDSFDKVNAEYVVSDKFNGIGFVLSKDDDYVCLDIDNAVNPDTGQLETDLALEMTELTYCELSPSGTGLHCFFKGELPEGCKNRNRDLDIEIYDNARFITMTGHTIGQSEIVEDQEIINNLMERYFKKEKLTNGVFRNEPKNDVELSDEEVINMMLKSKKGKKISDLLKGDWELHFPNDSSSEAVASLLFYLAFYTGKNREQMERIFTNYNQLTDKWDRPQSGTTWGQLEVDSAIKNQADIHNIYKENFDEFDVILNDTQRVKDLLNKLGKEEREYMEQLWIENDRKGRKPTTISTNRCAYILNKHLTFILFDSEENTKLAMYQVQEGIYTQNTTIIKRVISYLEPKHNSNKADEVIYHLINMVDIKEKTNSPYLIPVKNGVFNRKTKKLESFTPDYVFTTKIDTPYVKQDNVPALNGWNVEQWINDIACNDKQVVKLLWQVINDALNGNYTRKKAIFLVGDGNNGKGTFQELLSNIIGYGNIASLKVNEFDERFRLSTLEGKTAVIGDDVPVGVYVDDSSNFKSVVTGDPVLVEFKNKPLYRATFKCTVIQSTNGMPSFKDKTAGTLRRLLIVPFNANFNGTKENFKIKEDYVKNQRVLEYVLYKAINLDFETFDIPDVSETMLEVFKEDNDPVYGFKVNMFDQWTVRKVPKYIVYAFYKEYCDENGHNPYSSSKFYKQFESYLEDCWKTDAQRRYDTEELAKRIYNFNDNRNYIEPIESGKNYKSYENENLKAI</sequence>
<dbReference type="GO" id="GO:0005524">
    <property type="term" value="F:ATP binding"/>
    <property type="evidence" value="ECO:0007669"/>
    <property type="project" value="UniProtKB-KW"/>
</dbReference>
<dbReference type="OrthoDB" id="9763644at2"/>
<dbReference type="AlphaFoldDB" id="A0A2C6WKV5"/>
<evidence type="ECO:0000313" key="8">
    <source>
        <dbReference type="Proteomes" id="UP000223828"/>
    </source>
</evidence>
<dbReference type="InterPro" id="IPR054468">
    <property type="entry name" value="NrSPol-like_HBD"/>
</dbReference>
<accession>A0A2C6WKV5</accession>
<reference evidence="6" key="1">
    <citation type="journal article" date="2017" name="Appl. Environ. Microbiol.">
        <title>Staphylococcus edaphicus sp. nov., isolated in Antarctica, harbours mecC gene and genomic islands with suspected role in adaptation to extreme environment.</title>
        <authorList>
            <person name="Pantucek R."/>
            <person name="Sedlacek I."/>
            <person name="Indrakova A."/>
            <person name="Vrbovska V."/>
            <person name="Maslanova I."/>
            <person name="Kovarovic V."/>
            <person name="Svec P."/>
            <person name="Kralova S."/>
            <person name="Kristofova L."/>
            <person name="Keklakova J."/>
            <person name="Petras P."/>
            <person name="Doskar J."/>
        </authorList>
    </citation>
    <scope>NUCLEOTIDE SEQUENCE</scope>
    <source>
        <strain evidence="6">CCM 8730</strain>
    </source>
</reference>
<dbReference type="Pfam" id="PF03288">
    <property type="entry name" value="Pox_D5"/>
    <property type="match status" value="1"/>
</dbReference>
<name>A0A2C6WKV5_9STAP</name>
<dbReference type="PANTHER" id="PTHR35372">
    <property type="entry name" value="ATP BINDING PROTEIN-RELATED"/>
    <property type="match status" value="1"/>
</dbReference>
<evidence type="ECO:0000259" key="5">
    <source>
        <dbReference type="PROSITE" id="PS51206"/>
    </source>
</evidence>
<feature type="domain" description="SF3 helicase" evidence="5">
    <location>
        <begin position="494"/>
        <end position="649"/>
    </location>
</feature>
<evidence type="ECO:0000256" key="1">
    <source>
        <dbReference type="ARBA" id="ARBA00022741"/>
    </source>
</evidence>
<reference evidence="6" key="3">
    <citation type="submission" date="2017-10" db="EMBL/GenBank/DDBJ databases">
        <authorList>
            <person name="Vrbovska V."/>
            <person name="Kovarovic V."/>
            <person name="Indrakova A."/>
        </authorList>
    </citation>
    <scope>NUCLEOTIDE SEQUENCE</scope>
    <source>
        <strain evidence="6">CCM 8730</strain>
    </source>
</reference>
<dbReference type="NCBIfam" id="TIGR01613">
    <property type="entry name" value="primase_Cterm"/>
    <property type="match status" value="1"/>
</dbReference>
<keyword evidence="9" id="KW-1185">Reference proteome</keyword>
<dbReference type="InterPro" id="IPR014015">
    <property type="entry name" value="Helicase_SF3_DNA-vir"/>
</dbReference>
<dbReference type="Proteomes" id="UP001056588">
    <property type="component" value="Chromosome"/>
</dbReference>
<dbReference type="InterPro" id="IPR027417">
    <property type="entry name" value="P-loop_NTPase"/>
</dbReference>
<evidence type="ECO:0000313" key="9">
    <source>
        <dbReference type="Proteomes" id="UP001056588"/>
    </source>
</evidence>
<dbReference type="SUPFAM" id="SSF52540">
    <property type="entry name" value="P-loop containing nucleoside triphosphate hydrolases"/>
    <property type="match status" value="1"/>
</dbReference>
<dbReference type="PROSITE" id="PS51206">
    <property type="entry name" value="SF3_HELICASE_1"/>
    <property type="match status" value="1"/>
</dbReference>
<dbReference type="InterPro" id="IPR004968">
    <property type="entry name" value="DNA_primase/NTPase_C"/>
</dbReference>